<sequence length="49" mass="5586">MSDCTIPKDILCGQLATGTGQHEHQLLHFIDTCKLDPTLCSLDKENWEW</sequence>
<feature type="non-terminal residue" evidence="2">
    <location>
        <position position="49"/>
    </location>
</feature>
<dbReference type="EMBL" id="HACG01037075">
    <property type="protein sequence ID" value="CEK83940.1"/>
    <property type="molecule type" value="Transcribed_RNA"/>
</dbReference>
<protein>
    <submittedName>
        <fullName evidence="2">Uncharacterized protein</fullName>
    </submittedName>
</protein>
<proteinExistence type="predicted"/>
<gene>
    <name evidence="2" type="primary">ORF139874</name>
    <name evidence="1" type="synonym">ORF139873</name>
</gene>
<organism evidence="2">
    <name type="scientific">Arion vulgaris</name>
    <dbReference type="NCBI Taxonomy" id="1028688"/>
    <lineage>
        <taxon>Eukaryota</taxon>
        <taxon>Metazoa</taxon>
        <taxon>Spiralia</taxon>
        <taxon>Lophotrochozoa</taxon>
        <taxon>Mollusca</taxon>
        <taxon>Gastropoda</taxon>
        <taxon>Heterobranchia</taxon>
        <taxon>Euthyneura</taxon>
        <taxon>Panpulmonata</taxon>
        <taxon>Eupulmonata</taxon>
        <taxon>Stylommatophora</taxon>
        <taxon>Helicina</taxon>
        <taxon>Arionoidea</taxon>
        <taxon>Arionidae</taxon>
        <taxon>Arion</taxon>
    </lineage>
</organism>
<dbReference type="EMBL" id="HACG01037076">
    <property type="protein sequence ID" value="CEK83941.1"/>
    <property type="molecule type" value="Transcribed_RNA"/>
</dbReference>
<evidence type="ECO:0000313" key="1">
    <source>
        <dbReference type="EMBL" id="CEK83940.1"/>
    </source>
</evidence>
<name>A0A0B7AVE1_9EUPU</name>
<evidence type="ECO:0000313" key="2">
    <source>
        <dbReference type="EMBL" id="CEK83941.1"/>
    </source>
</evidence>
<accession>A0A0B7AVE1</accession>
<dbReference type="AlphaFoldDB" id="A0A0B7AVE1"/>
<reference evidence="2" key="1">
    <citation type="submission" date="2014-12" db="EMBL/GenBank/DDBJ databases">
        <title>Insight into the proteome of Arion vulgaris.</title>
        <authorList>
            <person name="Aradska J."/>
            <person name="Bulat T."/>
            <person name="Smidak R."/>
            <person name="Sarate P."/>
            <person name="Gangsoo J."/>
            <person name="Sialana F."/>
            <person name="Bilban M."/>
            <person name="Lubec G."/>
        </authorList>
    </citation>
    <scope>NUCLEOTIDE SEQUENCE</scope>
    <source>
        <tissue evidence="2">Skin</tissue>
    </source>
</reference>